<name>A0A382Y6H2_9ZZZZ</name>
<feature type="region of interest" description="Disordered" evidence="1">
    <location>
        <begin position="1"/>
        <end position="27"/>
    </location>
</feature>
<feature type="non-terminal residue" evidence="2">
    <location>
        <position position="27"/>
    </location>
</feature>
<feature type="compositionally biased region" description="Polar residues" evidence="1">
    <location>
        <begin position="7"/>
        <end position="21"/>
    </location>
</feature>
<protein>
    <submittedName>
        <fullName evidence="2">Uncharacterized protein</fullName>
    </submittedName>
</protein>
<dbReference type="EMBL" id="UINC01173019">
    <property type="protein sequence ID" value="SVD78391.1"/>
    <property type="molecule type" value="Genomic_DNA"/>
</dbReference>
<evidence type="ECO:0000313" key="2">
    <source>
        <dbReference type="EMBL" id="SVD78391.1"/>
    </source>
</evidence>
<evidence type="ECO:0000256" key="1">
    <source>
        <dbReference type="SAM" id="MobiDB-lite"/>
    </source>
</evidence>
<dbReference type="AlphaFoldDB" id="A0A382Y6H2"/>
<sequence length="27" mass="2837">MLARSVSVKSMGQHDASQTQICADDGT</sequence>
<proteinExistence type="predicted"/>
<organism evidence="2">
    <name type="scientific">marine metagenome</name>
    <dbReference type="NCBI Taxonomy" id="408172"/>
    <lineage>
        <taxon>unclassified sequences</taxon>
        <taxon>metagenomes</taxon>
        <taxon>ecological metagenomes</taxon>
    </lineage>
</organism>
<reference evidence="2" key="1">
    <citation type="submission" date="2018-05" db="EMBL/GenBank/DDBJ databases">
        <authorList>
            <person name="Lanie J.A."/>
            <person name="Ng W.-L."/>
            <person name="Kazmierczak K.M."/>
            <person name="Andrzejewski T.M."/>
            <person name="Davidsen T.M."/>
            <person name="Wayne K.J."/>
            <person name="Tettelin H."/>
            <person name="Glass J.I."/>
            <person name="Rusch D."/>
            <person name="Podicherti R."/>
            <person name="Tsui H.-C.T."/>
            <person name="Winkler M.E."/>
        </authorList>
    </citation>
    <scope>NUCLEOTIDE SEQUENCE</scope>
</reference>
<gene>
    <name evidence="2" type="ORF">METZ01_LOCUS431245</name>
</gene>
<accession>A0A382Y6H2</accession>